<keyword evidence="2" id="KW-1185">Reference proteome</keyword>
<comment type="caution">
    <text evidence="1">The sequence shown here is derived from an EMBL/GenBank/DDBJ whole genome shotgun (WGS) entry which is preliminary data.</text>
</comment>
<proteinExistence type="predicted"/>
<dbReference type="EMBL" id="BAABJQ010000007">
    <property type="protein sequence ID" value="GAA5185576.1"/>
    <property type="molecule type" value="Genomic_DNA"/>
</dbReference>
<accession>A0ABP9RT20</accession>
<dbReference type="Pfam" id="PF19707">
    <property type="entry name" value="DUF6204"/>
    <property type="match status" value="1"/>
</dbReference>
<gene>
    <name evidence="1" type="ORF">GCM10023322_29890</name>
</gene>
<name>A0ABP9RT20_9ACTN</name>
<evidence type="ECO:0000313" key="1">
    <source>
        <dbReference type="EMBL" id="GAA5185576.1"/>
    </source>
</evidence>
<evidence type="ECO:0008006" key="3">
    <source>
        <dbReference type="Google" id="ProtNLM"/>
    </source>
</evidence>
<protein>
    <recommendedName>
        <fullName evidence="3">Thiamine-binding protein domain-containing protein</fullName>
    </recommendedName>
</protein>
<sequence length="106" mass="11250">MFRVTIQGTFGDLSAAGRASLLAGVDVLQAAYTPAGTFTCDRSISAFTFRCQVPADPTDGEHEAVQRAVAVLEAHGHPYRILRVAATDLREVKIRRKGGSGGPANH</sequence>
<organism evidence="1 2">
    <name type="scientific">Rugosimonospora acidiphila</name>
    <dbReference type="NCBI Taxonomy" id="556531"/>
    <lineage>
        <taxon>Bacteria</taxon>
        <taxon>Bacillati</taxon>
        <taxon>Actinomycetota</taxon>
        <taxon>Actinomycetes</taxon>
        <taxon>Micromonosporales</taxon>
        <taxon>Micromonosporaceae</taxon>
        <taxon>Rugosimonospora</taxon>
    </lineage>
</organism>
<reference evidence="2" key="1">
    <citation type="journal article" date="2019" name="Int. J. Syst. Evol. Microbiol.">
        <title>The Global Catalogue of Microorganisms (GCM) 10K type strain sequencing project: providing services to taxonomists for standard genome sequencing and annotation.</title>
        <authorList>
            <consortium name="The Broad Institute Genomics Platform"/>
            <consortium name="The Broad Institute Genome Sequencing Center for Infectious Disease"/>
            <person name="Wu L."/>
            <person name="Ma J."/>
        </authorList>
    </citation>
    <scope>NUCLEOTIDE SEQUENCE [LARGE SCALE GENOMIC DNA]</scope>
    <source>
        <strain evidence="2">JCM 18304</strain>
    </source>
</reference>
<evidence type="ECO:0000313" key="2">
    <source>
        <dbReference type="Proteomes" id="UP001501570"/>
    </source>
</evidence>
<dbReference type="Proteomes" id="UP001501570">
    <property type="component" value="Unassembled WGS sequence"/>
</dbReference>
<dbReference type="InterPro" id="IPR045778">
    <property type="entry name" value="DUF6204"/>
</dbReference>